<reference evidence="1 2" key="1">
    <citation type="submission" date="2020-08" db="EMBL/GenBank/DDBJ databases">
        <title>Genomic Encyclopedia of Type Strains, Phase IV (KMG-IV): sequencing the most valuable type-strain genomes for metagenomic binning, comparative biology and taxonomic classification.</title>
        <authorList>
            <person name="Goeker M."/>
        </authorList>
    </citation>
    <scope>NUCLEOTIDE SEQUENCE [LARGE SCALE GENOMIC DNA]</scope>
    <source>
        <strain evidence="1 2">DSM 11099</strain>
    </source>
</reference>
<evidence type="ECO:0000313" key="2">
    <source>
        <dbReference type="Proteomes" id="UP000533306"/>
    </source>
</evidence>
<dbReference type="Proteomes" id="UP000533306">
    <property type="component" value="Unassembled WGS sequence"/>
</dbReference>
<protein>
    <submittedName>
        <fullName evidence="1">Uncharacterized protein</fullName>
    </submittedName>
</protein>
<sequence length="46" mass="4488">MTSVKAALLTFAMLSGLAIGGFGIYAADAANGHNAVDGYGVTAALD</sequence>
<keyword evidence="2" id="KW-1185">Reference proteome</keyword>
<name>A0A7W9VT87_9HYPH</name>
<organism evidence="1 2">
    <name type="scientific">Aquamicrobium lusatiense</name>
    <dbReference type="NCBI Taxonomy" id="89772"/>
    <lineage>
        <taxon>Bacteria</taxon>
        <taxon>Pseudomonadati</taxon>
        <taxon>Pseudomonadota</taxon>
        <taxon>Alphaproteobacteria</taxon>
        <taxon>Hyphomicrobiales</taxon>
        <taxon>Phyllobacteriaceae</taxon>
        <taxon>Aquamicrobium</taxon>
    </lineage>
</organism>
<dbReference type="EMBL" id="JACHEU010000001">
    <property type="protein sequence ID" value="MBB6011539.1"/>
    <property type="molecule type" value="Genomic_DNA"/>
</dbReference>
<dbReference type="RefSeq" id="WP_183826522.1">
    <property type="nucleotide sequence ID" value="NZ_JACHEU010000001.1"/>
</dbReference>
<accession>A0A7W9VT87</accession>
<proteinExistence type="predicted"/>
<evidence type="ECO:0000313" key="1">
    <source>
        <dbReference type="EMBL" id="MBB6011539.1"/>
    </source>
</evidence>
<gene>
    <name evidence="1" type="ORF">HNR59_000884</name>
</gene>
<comment type="caution">
    <text evidence="1">The sequence shown here is derived from an EMBL/GenBank/DDBJ whole genome shotgun (WGS) entry which is preliminary data.</text>
</comment>
<dbReference type="AlphaFoldDB" id="A0A7W9VT87"/>